<keyword evidence="2" id="KW-1185">Reference proteome</keyword>
<name>A0ABS6E903_9FIRM</name>
<proteinExistence type="predicted"/>
<dbReference type="CDD" id="cd01614">
    <property type="entry name" value="EutN_CcmL"/>
    <property type="match status" value="1"/>
</dbReference>
<dbReference type="PANTHER" id="PTHR36539">
    <property type="entry name" value="ETHANOLAMINE UTILIZATION PROTEIN EUTN"/>
    <property type="match status" value="1"/>
</dbReference>
<dbReference type="InterPro" id="IPR004992">
    <property type="entry name" value="EutN_CcmL"/>
</dbReference>
<dbReference type="PROSITE" id="PS51932">
    <property type="entry name" value="BMV"/>
    <property type="match status" value="1"/>
</dbReference>
<evidence type="ECO:0000313" key="2">
    <source>
        <dbReference type="Proteomes" id="UP000749471"/>
    </source>
</evidence>
<protein>
    <submittedName>
        <fullName evidence="1">EutN/CcmL family microcompartment protein</fullName>
    </submittedName>
</protein>
<comment type="caution">
    <text evidence="1">The sequence shown here is derived from an EMBL/GenBank/DDBJ whole genome shotgun (WGS) entry which is preliminary data.</text>
</comment>
<dbReference type="PANTHER" id="PTHR36539:SF2">
    <property type="entry name" value="ETHANOLAMINE UTILIZATION PROTEIN"/>
    <property type="match status" value="1"/>
</dbReference>
<dbReference type="RefSeq" id="WP_216520943.1">
    <property type="nucleotide sequence ID" value="NZ_JAHLPM010000013.1"/>
</dbReference>
<evidence type="ECO:0000313" key="1">
    <source>
        <dbReference type="EMBL" id="MBU5439234.1"/>
    </source>
</evidence>
<organism evidence="1 2">
    <name type="scientific">Tissierella simiarum</name>
    <dbReference type="NCBI Taxonomy" id="2841534"/>
    <lineage>
        <taxon>Bacteria</taxon>
        <taxon>Bacillati</taxon>
        <taxon>Bacillota</taxon>
        <taxon>Tissierellia</taxon>
        <taxon>Tissierellales</taxon>
        <taxon>Tissierellaceae</taxon>
        <taxon>Tissierella</taxon>
    </lineage>
</organism>
<dbReference type="Proteomes" id="UP000749471">
    <property type="component" value="Unassembled WGS sequence"/>
</dbReference>
<accession>A0ABS6E903</accession>
<dbReference type="Pfam" id="PF03319">
    <property type="entry name" value="EutN_CcmL"/>
    <property type="match status" value="1"/>
</dbReference>
<gene>
    <name evidence="1" type="ORF">KQI42_14520</name>
</gene>
<dbReference type="EMBL" id="JAHLPM010000013">
    <property type="protein sequence ID" value="MBU5439234.1"/>
    <property type="molecule type" value="Genomic_DNA"/>
</dbReference>
<sequence>MIIGKVVGNVWATRKEESLHGLKLLIVKPIDYYSYKEEDTLVAADIVGAGIGEVVLIVKGSSARRALFNKDSPVDATIVGIIDEVEVNKSL</sequence>
<reference evidence="1 2" key="1">
    <citation type="submission" date="2021-06" db="EMBL/GenBank/DDBJ databases">
        <authorList>
            <person name="Sun Q."/>
            <person name="Li D."/>
        </authorList>
    </citation>
    <scope>NUCLEOTIDE SEQUENCE [LARGE SCALE GENOMIC DNA]</scope>
    <source>
        <strain evidence="1 2">MSJ-40</strain>
    </source>
</reference>